<evidence type="ECO:0000313" key="4">
    <source>
        <dbReference type="Proteomes" id="UP000709959"/>
    </source>
</evidence>
<gene>
    <name evidence="3" type="ORF">IPN91_00365</name>
</gene>
<dbReference type="SUPFAM" id="SSF109604">
    <property type="entry name" value="HD-domain/PDEase-like"/>
    <property type="match status" value="2"/>
</dbReference>
<feature type="domain" description="HD" evidence="1">
    <location>
        <begin position="235"/>
        <end position="357"/>
    </location>
</feature>
<dbReference type="PROSITE" id="PS51831">
    <property type="entry name" value="HD"/>
    <property type="match status" value="1"/>
</dbReference>
<accession>A0A936K510</accession>
<dbReference type="Pfam" id="PF13487">
    <property type="entry name" value="HD_5"/>
    <property type="match status" value="1"/>
</dbReference>
<dbReference type="SMART" id="SM00471">
    <property type="entry name" value="HDc"/>
    <property type="match status" value="1"/>
</dbReference>
<comment type="caution">
    <text evidence="3">The sequence shown here is derived from an EMBL/GenBank/DDBJ whole genome shotgun (WGS) entry which is preliminary data.</text>
</comment>
<dbReference type="PROSITE" id="PS51832">
    <property type="entry name" value="HD_GYP"/>
    <property type="match status" value="1"/>
</dbReference>
<evidence type="ECO:0000313" key="3">
    <source>
        <dbReference type="EMBL" id="MBK8571099.1"/>
    </source>
</evidence>
<dbReference type="InterPro" id="IPR006675">
    <property type="entry name" value="HDIG_dom"/>
</dbReference>
<dbReference type="InterPro" id="IPR037522">
    <property type="entry name" value="HD_GYP_dom"/>
</dbReference>
<dbReference type="InterPro" id="IPR006674">
    <property type="entry name" value="HD_domain"/>
</dbReference>
<dbReference type="Gene3D" id="1.10.3210.10">
    <property type="entry name" value="Hypothetical protein af1432"/>
    <property type="match status" value="2"/>
</dbReference>
<name>A0A936K510_9BACT</name>
<sequence length="413" mass="45687">MTPQADLRHLICTLSDALDLVGVDDVGHGKRVGVMAAECGRLAGLDPEEVTFLFDLGMLHDIGVSSTQIHHHILTTFAAPDAQAHCDTGASLLASFQPLASLAPAVKRHHTPWTRLVEEGTDPALAWQANLVFLVDRVDALAATHHAQGSTLLHSPAIRERIRQHAGADFNPDLVDLFLETSSSEAFWLMLEPRPMNDFIQEVHSQRLGYTASMGDLRQLAEIFSRIVDAKSPFTAEHSLGVAELSRFLARKLELGESSQRQLEIAGLLHDVGKLRVPDEILDKPGQLDWRERQVINTHSFETYQILRHLHGFEEIAQWTAHHHEAPGGGGYPFHLDARLLPLEARILRIADIFQAMVQDRPYRKGLDQTQALAFMTNLSARGLAEPEIVAHLVSCADEAMAAAHAGIRREQD</sequence>
<dbReference type="AlphaFoldDB" id="A0A936K510"/>
<dbReference type="PANTHER" id="PTHR43155:SF1">
    <property type="entry name" value="3'3'-CGAMP-SPECIFIC PHOSPHODIESTERASE 1"/>
    <property type="match status" value="1"/>
</dbReference>
<evidence type="ECO:0000259" key="1">
    <source>
        <dbReference type="PROSITE" id="PS51831"/>
    </source>
</evidence>
<reference evidence="3 4" key="1">
    <citation type="submission" date="2020-10" db="EMBL/GenBank/DDBJ databases">
        <title>Connecting structure to function with the recovery of over 1000 high-quality activated sludge metagenome-assembled genomes encoding full-length rRNA genes using long-read sequencing.</title>
        <authorList>
            <person name="Singleton C.M."/>
            <person name="Petriglieri F."/>
            <person name="Kristensen J.M."/>
            <person name="Kirkegaard R.H."/>
            <person name="Michaelsen T.Y."/>
            <person name="Andersen M.H."/>
            <person name="Karst S.M."/>
            <person name="Dueholm M.S."/>
            <person name="Nielsen P.H."/>
            <person name="Albertsen M."/>
        </authorList>
    </citation>
    <scope>NUCLEOTIDE SEQUENCE [LARGE SCALE GENOMIC DNA]</scope>
    <source>
        <strain evidence="3">OdNE_18-Q3-R46-58_MAXAC.008</strain>
    </source>
</reference>
<dbReference type="InterPro" id="IPR003607">
    <property type="entry name" value="HD/PDEase_dom"/>
</dbReference>
<dbReference type="PANTHER" id="PTHR43155">
    <property type="entry name" value="CYCLIC DI-GMP PHOSPHODIESTERASE PA4108-RELATED"/>
    <property type="match status" value="1"/>
</dbReference>
<evidence type="ECO:0000259" key="2">
    <source>
        <dbReference type="PROSITE" id="PS51832"/>
    </source>
</evidence>
<dbReference type="EMBL" id="JADKCH010000001">
    <property type="protein sequence ID" value="MBK8571099.1"/>
    <property type="molecule type" value="Genomic_DNA"/>
</dbReference>
<protein>
    <submittedName>
        <fullName evidence="3">HD domain-containing protein</fullName>
    </submittedName>
</protein>
<feature type="domain" description="HD-GYP" evidence="2">
    <location>
        <begin position="213"/>
        <end position="409"/>
    </location>
</feature>
<dbReference type="NCBIfam" id="TIGR00277">
    <property type="entry name" value="HDIG"/>
    <property type="match status" value="1"/>
</dbReference>
<dbReference type="Proteomes" id="UP000709959">
    <property type="component" value="Unassembled WGS sequence"/>
</dbReference>
<proteinExistence type="predicted"/>
<dbReference type="CDD" id="cd00077">
    <property type="entry name" value="HDc"/>
    <property type="match status" value="1"/>
</dbReference>
<organism evidence="3 4">
    <name type="scientific">Candidatus Geothrix odensensis</name>
    <dbReference type="NCBI Taxonomy" id="2954440"/>
    <lineage>
        <taxon>Bacteria</taxon>
        <taxon>Pseudomonadati</taxon>
        <taxon>Acidobacteriota</taxon>
        <taxon>Holophagae</taxon>
        <taxon>Holophagales</taxon>
        <taxon>Holophagaceae</taxon>
        <taxon>Geothrix</taxon>
    </lineage>
</organism>